<dbReference type="PANTHER" id="PTHR31429">
    <property type="entry name" value="WRKY TRANSCRIPTION FACTOR 36-RELATED"/>
    <property type="match status" value="1"/>
</dbReference>
<dbReference type="Pfam" id="PF03106">
    <property type="entry name" value="WRKY"/>
    <property type="match status" value="1"/>
</dbReference>
<feature type="region of interest" description="Disordered" evidence="7">
    <location>
        <begin position="200"/>
        <end position="307"/>
    </location>
</feature>
<reference evidence="9 10" key="1">
    <citation type="journal article" date="2019" name="Nat. Plants">
        <title>Genome sequencing of Musa balbisiana reveals subgenome evolution and function divergence in polyploid bananas.</title>
        <authorList>
            <person name="Yao X."/>
        </authorList>
    </citation>
    <scope>NUCLEOTIDE SEQUENCE [LARGE SCALE GENOMIC DNA]</scope>
    <source>
        <strain evidence="10">cv. DH-PKW</strain>
        <tissue evidence="9">Leaves</tissue>
    </source>
</reference>
<dbReference type="PANTHER" id="PTHR31429:SF106">
    <property type="entry name" value="WRKY TRANSCRIPTION FACTOR 31-RELATED"/>
    <property type="match status" value="1"/>
</dbReference>
<feature type="domain" description="WRKY" evidence="8">
    <location>
        <begin position="341"/>
        <end position="402"/>
    </location>
</feature>
<evidence type="ECO:0000256" key="4">
    <source>
        <dbReference type="ARBA" id="ARBA00023163"/>
    </source>
</evidence>
<dbReference type="EMBL" id="PYDT01000003">
    <property type="protein sequence ID" value="THU66842.1"/>
    <property type="molecule type" value="Genomic_DNA"/>
</dbReference>
<dbReference type="SMART" id="SM00774">
    <property type="entry name" value="WRKY"/>
    <property type="match status" value="1"/>
</dbReference>
<keyword evidence="4" id="KW-0804">Transcription</keyword>
<feature type="region of interest" description="Disordered" evidence="7">
    <location>
        <begin position="1"/>
        <end position="26"/>
    </location>
</feature>
<dbReference type="SUPFAM" id="SSF118290">
    <property type="entry name" value="WRKY DNA-binding domain"/>
    <property type="match status" value="1"/>
</dbReference>
<evidence type="ECO:0000259" key="8">
    <source>
        <dbReference type="PROSITE" id="PS50811"/>
    </source>
</evidence>
<evidence type="ECO:0000256" key="7">
    <source>
        <dbReference type="SAM" id="MobiDB-lite"/>
    </source>
</evidence>
<feature type="coiled-coil region" evidence="6">
    <location>
        <begin position="115"/>
        <end position="142"/>
    </location>
</feature>
<organism evidence="9 10">
    <name type="scientific">Musa balbisiana</name>
    <name type="common">Banana</name>
    <dbReference type="NCBI Taxonomy" id="52838"/>
    <lineage>
        <taxon>Eukaryota</taxon>
        <taxon>Viridiplantae</taxon>
        <taxon>Streptophyta</taxon>
        <taxon>Embryophyta</taxon>
        <taxon>Tracheophyta</taxon>
        <taxon>Spermatophyta</taxon>
        <taxon>Magnoliopsida</taxon>
        <taxon>Liliopsida</taxon>
        <taxon>Zingiberales</taxon>
        <taxon>Musaceae</taxon>
        <taxon>Musa</taxon>
    </lineage>
</organism>
<keyword evidence="10" id="KW-1185">Reference proteome</keyword>
<feature type="compositionally biased region" description="Polar residues" evidence="7">
    <location>
        <begin position="288"/>
        <end position="299"/>
    </location>
</feature>
<dbReference type="Proteomes" id="UP000317650">
    <property type="component" value="Chromosome 5"/>
</dbReference>
<evidence type="ECO:0000256" key="5">
    <source>
        <dbReference type="ARBA" id="ARBA00023242"/>
    </source>
</evidence>
<keyword evidence="6" id="KW-0175">Coiled coil</keyword>
<evidence type="ECO:0000256" key="6">
    <source>
        <dbReference type="SAM" id="Coils"/>
    </source>
</evidence>
<dbReference type="AlphaFoldDB" id="A0A4S8JX25"/>
<evidence type="ECO:0000313" key="10">
    <source>
        <dbReference type="Proteomes" id="UP000317650"/>
    </source>
</evidence>
<keyword evidence="3" id="KW-0238">DNA-binding</keyword>
<protein>
    <recommendedName>
        <fullName evidence="8">WRKY domain-containing protein</fullName>
    </recommendedName>
</protein>
<dbReference type="GO" id="GO:0003700">
    <property type="term" value="F:DNA-binding transcription factor activity"/>
    <property type="evidence" value="ECO:0007669"/>
    <property type="project" value="InterPro"/>
</dbReference>
<comment type="subcellular location">
    <subcellularLocation>
        <location evidence="1">Nucleus</location>
    </subcellularLocation>
</comment>
<keyword evidence="2" id="KW-0805">Transcription regulation</keyword>
<dbReference type="InterPro" id="IPR003657">
    <property type="entry name" value="WRKY_dom"/>
</dbReference>
<dbReference type="GO" id="GO:0043565">
    <property type="term" value="F:sequence-specific DNA binding"/>
    <property type="evidence" value="ECO:0007669"/>
    <property type="project" value="InterPro"/>
</dbReference>
<gene>
    <name evidence="9" type="ORF">C4D60_Mb05t18470</name>
</gene>
<feature type="compositionally biased region" description="Basic and acidic residues" evidence="7">
    <location>
        <begin position="255"/>
        <end position="275"/>
    </location>
</feature>
<evidence type="ECO:0000313" key="9">
    <source>
        <dbReference type="EMBL" id="THU66842.1"/>
    </source>
</evidence>
<comment type="caution">
    <text evidence="9">The sequence shown here is derived from an EMBL/GenBank/DDBJ whole genome shotgun (WGS) entry which is preliminary data.</text>
</comment>
<accession>A0A4S8JX25</accession>
<evidence type="ECO:0000256" key="1">
    <source>
        <dbReference type="ARBA" id="ARBA00004123"/>
    </source>
</evidence>
<keyword evidence="5" id="KW-0539">Nucleus</keyword>
<evidence type="ECO:0000256" key="3">
    <source>
        <dbReference type="ARBA" id="ARBA00023125"/>
    </source>
</evidence>
<dbReference type="InterPro" id="IPR036576">
    <property type="entry name" value="WRKY_dom_sf"/>
</dbReference>
<dbReference type="Gene3D" id="2.20.25.80">
    <property type="entry name" value="WRKY domain"/>
    <property type="match status" value="1"/>
</dbReference>
<dbReference type="GO" id="GO:0005634">
    <property type="term" value="C:nucleus"/>
    <property type="evidence" value="ECO:0007669"/>
    <property type="project" value="UniProtKB-SubCell"/>
</dbReference>
<dbReference type="PROSITE" id="PS50811">
    <property type="entry name" value="WRKY"/>
    <property type="match status" value="1"/>
</dbReference>
<proteinExistence type="predicted"/>
<sequence>MDSGHQYSGVQFKDATAAQASTPPRENRVVVGEMDFFSKEKKTMASVELDLKVPSLGIKSEDLTVNVSESICNCQVLHLRAVYTGLHLANTRSDQSMVDDGMSPHENDKAGKSELVAMQAELKRTKEENQKLRAMLNQVTSNYNALQMHLVALVQQRRTSGNPQGHDVRTIQSTKRISLRSTDIRHLALQAVDEKIEAKSSNKHEGIVVPRQFMDLGPGGDIDEPSHSSTASRDRSLSLRSHTAVGSADYSAQKSRTDDKEIVPLDHEKYTREDSSDNGWNPDKASKLTASKATEQAQDATMRKARVSVRARSEAPMVSLPYTIRTDVDFFSWLSLCEKQITDGCQWRKYGQKMAKGNPCPRAYYRCTMATGCPVRKQVQRCADDRSILITTYEGAHNHPLPPAAMAMASTTSAAASMLLSGSMPSGDGLMSSNFLARTILPCSSSMATISASAPFPTVTLDLTQSPNPLQFQRSAASHFQLPFASAAPGLATSLSPPQVFGLTLQTQSKFSGLQRSPEMDAVQLAHTKAQSLLPPSLADKTVPEPPDPIISLLDNSMSFLTKIFELKDCIVGDLNITSLPPVTIKCQQATQQVPCLRCAVPWKYRREIIIKHVALLPIREKIGVLTTKEAAELYFLPPIKCIALKKRIASQEMLKGAAVAAPWSWSWDLSSARVGDYGRASVHGWPVWWRTPRSQPIKTAESCEKLTYNPCFRFVYPPFLEIPGRETYQAVAAIYELSRKAKASEHVVYALEV</sequence>
<dbReference type="InterPro" id="IPR044810">
    <property type="entry name" value="WRKY_plant"/>
</dbReference>
<evidence type="ECO:0000256" key="2">
    <source>
        <dbReference type="ARBA" id="ARBA00023015"/>
    </source>
</evidence>
<name>A0A4S8JX25_MUSBA</name>